<dbReference type="PIRSF" id="PIRSF001296">
    <property type="entry name" value="K_ATPase_KdpC"/>
    <property type="match status" value="1"/>
</dbReference>
<evidence type="ECO:0000313" key="13">
    <source>
        <dbReference type="Proteomes" id="UP000253970"/>
    </source>
</evidence>
<evidence type="ECO:0000256" key="9">
    <source>
        <dbReference type="ARBA" id="ARBA00023065"/>
    </source>
</evidence>
<dbReference type="GO" id="GO:0005886">
    <property type="term" value="C:plasma membrane"/>
    <property type="evidence" value="ECO:0007669"/>
    <property type="project" value="UniProtKB-SubCell"/>
</dbReference>
<organism evidence="12 13">
    <name type="scientific">Eggerthella lenta</name>
    <name type="common">Eubacterium lentum</name>
    <dbReference type="NCBI Taxonomy" id="84112"/>
    <lineage>
        <taxon>Bacteria</taxon>
        <taxon>Bacillati</taxon>
        <taxon>Actinomycetota</taxon>
        <taxon>Coriobacteriia</taxon>
        <taxon>Eggerthellales</taxon>
        <taxon>Eggerthellaceae</taxon>
        <taxon>Eggerthella</taxon>
    </lineage>
</organism>
<keyword evidence="4 11" id="KW-0812">Transmembrane</keyword>
<dbReference type="NCBIfam" id="TIGR00681">
    <property type="entry name" value="kdpC"/>
    <property type="match status" value="1"/>
</dbReference>
<comment type="similarity">
    <text evidence="11">Belongs to the KdpC family.</text>
</comment>
<keyword evidence="3 11" id="KW-0633">Potassium transport</keyword>
<name>A0A369MJC6_EGGLN</name>
<keyword evidence="10 11" id="KW-0472">Membrane</keyword>
<dbReference type="Proteomes" id="UP000253970">
    <property type="component" value="Unassembled WGS sequence"/>
</dbReference>
<keyword evidence="8 11" id="KW-1133">Transmembrane helix</keyword>
<comment type="caution">
    <text evidence="12">The sequence shown here is derived from an EMBL/GenBank/DDBJ whole genome shotgun (WGS) entry which is preliminary data.</text>
</comment>
<evidence type="ECO:0000256" key="2">
    <source>
        <dbReference type="ARBA" id="ARBA00022475"/>
    </source>
</evidence>
<dbReference type="PANTHER" id="PTHR30042:SF2">
    <property type="entry name" value="POTASSIUM-TRANSPORTING ATPASE KDPC SUBUNIT"/>
    <property type="match status" value="1"/>
</dbReference>
<comment type="subunit">
    <text evidence="11">The system is composed of three essential subunits: KdpA, KdpB and KdpC.</text>
</comment>
<dbReference type="HAMAP" id="MF_00276">
    <property type="entry name" value="KdpC"/>
    <property type="match status" value="1"/>
</dbReference>
<accession>A0A369MJC6</accession>
<sequence length="204" mass="21993">MTFKLGNQAKTWGSAALFFLVTTVLCGVIYTAACTGLAQLLFPHQANGSIIEVDGTKYGSELVGQRFTDEKHLWGRAMNPSTGTFTDAEGNDVLWYAPSNLSPAGDEFATAVQDRVEQIRAAHPEMGNKPIPSDLVTNSGSGFDPHISPAAAEYQVDRLARTTGKSASEIRDIIKQCTEQPQFGFLGDARVNVLKVNLMLDGVL</sequence>
<proteinExistence type="inferred from homology"/>
<dbReference type="EMBL" id="PPTU01000007">
    <property type="protein sequence ID" value="RDB71311.1"/>
    <property type="molecule type" value="Genomic_DNA"/>
</dbReference>
<evidence type="ECO:0000256" key="8">
    <source>
        <dbReference type="ARBA" id="ARBA00022989"/>
    </source>
</evidence>
<dbReference type="InterPro" id="IPR003820">
    <property type="entry name" value="KdpC"/>
</dbReference>
<evidence type="ECO:0000256" key="1">
    <source>
        <dbReference type="ARBA" id="ARBA00022448"/>
    </source>
</evidence>
<protein>
    <recommendedName>
        <fullName evidence="11">Potassium-transporting ATPase KdpC subunit</fullName>
    </recommendedName>
    <alternativeName>
        <fullName evidence="11">ATP phosphohydrolase [potassium-transporting] C chain</fullName>
    </alternativeName>
    <alternativeName>
        <fullName evidence="11">Potassium-binding and translocating subunit C</fullName>
    </alternativeName>
    <alternativeName>
        <fullName evidence="11">Potassium-translocating ATPase C chain</fullName>
    </alternativeName>
</protein>
<evidence type="ECO:0000256" key="7">
    <source>
        <dbReference type="ARBA" id="ARBA00022958"/>
    </source>
</evidence>
<keyword evidence="5 11" id="KW-0547">Nucleotide-binding</keyword>
<evidence type="ECO:0000256" key="5">
    <source>
        <dbReference type="ARBA" id="ARBA00022741"/>
    </source>
</evidence>
<dbReference type="PANTHER" id="PTHR30042">
    <property type="entry name" value="POTASSIUM-TRANSPORTING ATPASE C CHAIN"/>
    <property type="match status" value="1"/>
</dbReference>
<keyword evidence="6 11" id="KW-0067">ATP-binding</keyword>
<comment type="function">
    <text evidence="11">Part of the high-affinity ATP-driven potassium transport (or Kdp) system, which catalyzes the hydrolysis of ATP coupled with the electrogenic transport of potassium into the cytoplasm. This subunit acts as a catalytic chaperone that increases the ATP-binding affinity of the ATP-hydrolyzing subunit KdpB by the formation of a transient KdpB/KdpC/ATP ternary complex.</text>
</comment>
<gene>
    <name evidence="11 12" type="primary">kdpC</name>
    <name evidence="12" type="ORF">C1875_06400</name>
</gene>
<keyword evidence="2 11" id="KW-1003">Cell membrane</keyword>
<evidence type="ECO:0000313" key="12">
    <source>
        <dbReference type="EMBL" id="RDB71311.1"/>
    </source>
</evidence>
<feature type="transmembrane region" description="Helical" evidence="11">
    <location>
        <begin position="12"/>
        <end position="33"/>
    </location>
</feature>
<dbReference type="RefSeq" id="WP_114533604.1">
    <property type="nucleotide sequence ID" value="NZ_JADNER010000006.1"/>
</dbReference>
<evidence type="ECO:0000256" key="4">
    <source>
        <dbReference type="ARBA" id="ARBA00022692"/>
    </source>
</evidence>
<reference evidence="12 13" key="1">
    <citation type="journal article" date="2018" name="Elife">
        <title>Discovery and characterization of a prevalent human gut bacterial enzyme sufficient for the inactivation of a family of plant toxins.</title>
        <authorList>
            <person name="Koppel N."/>
            <person name="Bisanz J.E."/>
            <person name="Pandelia M.E."/>
            <person name="Turnbaugh P.J."/>
            <person name="Balskus E.P."/>
        </authorList>
    </citation>
    <scope>NUCLEOTIDE SEQUENCE [LARGE SCALE GENOMIC DNA]</scope>
    <source>
        <strain evidence="12 13">W1 BHI 6</strain>
    </source>
</reference>
<dbReference type="AlphaFoldDB" id="A0A369MJC6"/>
<comment type="subcellular location">
    <subcellularLocation>
        <location evidence="11">Cell membrane</location>
        <topology evidence="11">Single-pass membrane protein</topology>
    </subcellularLocation>
</comment>
<dbReference type="GO" id="GO:0005524">
    <property type="term" value="F:ATP binding"/>
    <property type="evidence" value="ECO:0007669"/>
    <property type="project" value="UniProtKB-UniRule"/>
</dbReference>
<keyword evidence="7 11" id="KW-0630">Potassium</keyword>
<keyword evidence="1 11" id="KW-0813">Transport</keyword>
<evidence type="ECO:0000256" key="6">
    <source>
        <dbReference type="ARBA" id="ARBA00022840"/>
    </source>
</evidence>
<dbReference type="Pfam" id="PF02669">
    <property type="entry name" value="KdpC"/>
    <property type="match status" value="1"/>
</dbReference>
<dbReference type="GO" id="GO:0008556">
    <property type="term" value="F:P-type potassium transmembrane transporter activity"/>
    <property type="evidence" value="ECO:0007669"/>
    <property type="project" value="InterPro"/>
</dbReference>
<evidence type="ECO:0000256" key="3">
    <source>
        <dbReference type="ARBA" id="ARBA00022538"/>
    </source>
</evidence>
<evidence type="ECO:0000256" key="11">
    <source>
        <dbReference type="HAMAP-Rule" id="MF_00276"/>
    </source>
</evidence>
<keyword evidence="9 11" id="KW-0406">Ion transport</keyword>
<evidence type="ECO:0000256" key="10">
    <source>
        <dbReference type="ARBA" id="ARBA00023136"/>
    </source>
</evidence>